<dbReference type="OrthoDB" id="608579at2"/>
<name>A0A370QIT1_9FLAO</name>
<evidence type="ECO:0000313" key="2">
    <source>
        <dbReference type="EMBL" id="RDK88239.1"/>
    </source>
</evidence>
<protein>
    <submittedName>
        <fullName evidence="2">Gliding motility-associated-like protein</fullName>
    </submittedName>
</protein>
<gene>
    <name evidence="2" type="ORF">C8D94_101108</name>
</gene>
<keyword evidence="3" id="KW-1185">Reference proteome</keyword>
<sequence>MKKNVLLFFSIIAVTVSFAQITVDETLTTQQLVEDILINSPCAEVSNFSQSTGTDFGQGNGIGAFNANGSTFPFNEGVILSSGFISNAPGPNNSLHSDGTFTWPGDADLEANTTATSTNNASWIQFDFVPFLEEISFNFIMASEEYNQNFECSFSDAFAFILTDQTTGTVQNLAVLPGTTTPIEVTNIRYEVSGQCPAINEQFFGQYNFQPIANPLAPSIPAADSPIDFNGQTVSLTAVGTVTPGNDYTIKLVVADETDTAYDISVYLEAGSFDLGNVNLGDDITLGDPEAQCEGDILTLDSMIDPADATFKWFADGTEIIGETGPTLDVSITALYAVEVTYTQGSNCVATDEILVEFFAPPAFDLGADQQSCFLEPVTLDATPINYAVADVNFQWFMDGVAIPGETNPTYDVTTPGFYEAEVSIQSCIQTEGVNFENLNDIDFELGPDSDDCFVTPVLLDATPTNYALADASFQWFLDGNLIPGETGPTLATNGPGTYEAVVSVGTCENTDSVTLSNSDDIDIELGDDVTSCFVDPVLLDATPSNYNVADATFEWSLDGTVIPGETNATLNATEAGTYSVLVTVGTCEATDSVTLSQGSFTVDLGEDFETCFENSATLTAEISGEDPANATYQWFVNGVELVGETSSSIPILEPGDHSVVVTIGSCVETDEVFIGLRSDVSVSIVESDFKTCPEELNILTAVTDEENATFQWFKNGNPIPNETNSTLEFSLEDGESGIQTFSVVITLGDCTAEDDISIQLYDIGNCAISQGISPNGDGFNDILDLEFLSDRTEGIADFKIYNRHGLLVFEQTNYINEWFGQTDEGDELPTGTYYVIMTFNQEDPVYGNQYAAWIYLNRDAN</sequence>
<feature type="signal peptide" evidence="1">
    <location>
        <begin position="1"/>
        <end position="19"/>
    </location>
</feature>
<dbReference type="SUPFAM" id="SSF48726">
    <property type="entry name" value="Immunoglobulin"/>
    <property type="match status" value="1"/>
</dbReference>
<dbReference type="RefSeq" id="WP_115121964.1">
    <property type="nucleotide sequence ID" value="NZ_QRAO01000001.1"/>
</dbReference>
<dbReference type="Pfam" id="PF13585">
    <property type="entry name" value="CHU_C"/>
    <property type="match status" value="1"/>
</dbReference>
<dbReference type="NCBIfam" id="NF038133">
    <property type="entry name" value="choice_anch_L"/>
    <property type="match status" value="1"/>
</dbReference>
<keyword evidence="1" id="KW-0732">Signal</keyword>
<proteinExistence type="predicted"/>
<evidence type="ECO:0000256" key="1">
    <source>
        <dbReference type="SAM" id="SignalP"/>
    </source>
</evidence>
<organism evidence="2 3">
    <name type="scientific">Marinirhabdus gelatinilytica</name>
    <dbReference type="NCBI Taxonomy" id="1703343"/>
    <lineage>
        <taxon>Bacteria</taxon>
        <taxon>Pseudomonadati</taxon>
        <taxon>Bacteroidota</taxon>
        <taxon>Flavobacteriia</taxon>
        <taxon>Flavobacteriales</taxon>
        <taxon>Flavobacteriaceae</taxon>
    </lineage>
</organism>
<dbReference type="AlphaFoldDB" id="A0A370QIT1"/>
<accession>A0A370QIT1</accession>
<dbReference type="Proteomes" id="UP000255317">
    <property type="component" value="Unassembled WGS sequence"/>
</dbReference>
<dbReference type="Gene3D" id="2.60.40.10">
    <property type="entry name" value="Immunoglobulins"/>
    <property type="match status" value="1"/>
</dbReference>
<comment type="caution">
    <text evidence="2">The sequence shown here is derived from an EMBL/GenBank/DDBJ whole genome shotgun (WGS) entry which is preliminary data.</text>
</comment>
<dbReference type="InterPro" id="IPR049804">
    <property type="entry name" value="Choice_anch_L"/>
</dbReference>
<dbReference type="EMBL" id="QRAO01000001">
    <property type="protein sequence ID" value="RDK88239.1"/>
    <property type="molecule type" value="Genomic_DNA"/>
</dbReference>
<dbReference type="InterPro" id="IPR013783">
    <property type="entry name" value="Ig-like_fold"/>
</dbReference>
<dbReference type="InterPro" id="IPR036179">
    <property type="entry name" value="Ig-like_dom_sf"/>
</dbReference>
<reference evidence="2 3" key="1">
    <citation type="submission" date="2018-07" db="EMBL/GenBank/DDBJ databases">
        <title>Genomic Encyclopedia of Type Strains, Phase IV (KMG-IV): sequencing the most valuable type-strain genomes for metagenomic binning, comparative biology and taxonomic classification.</title>
        <authorList>
            <person name="Goeker M."/>
        </authorList>
    </citation>
    <scope>NUCLEOTIDE SEQUENCE [LARGE SCALE GENOMIC DNA]</scope>
    <source>
        <strain evidence="2 3">DSM 101478</strain>
    </source>
</reference>
<evidence type="ECO:0000313" key="3">
    <source>
        <dbReference type="Proteomes" id="UP000255317"/>
    </source>
</evidence>
<feature type="chain" id="PRO_5016936681" evidence="1">
    <location>
        <begin position="20"/>
        <end position="862"/>
    </location>
</feature>